<reference evidence="2 3" key="1">
    <citation type="submission" date="2019-07" db="EMBL/GenBank/DDBJ databases">
        <title>Sphingomonas solaris sp. nov., isolated from a solar panel from Boston, Massachusetts.</title>
        <authorList>
            <person name="Tanner K."/>
            <person name="Pascual J."/>
            <person name="Mancuso C."/>
            <person name="Pereto J."/>
            <person name="Khalil A."/>
            <person name="Vilanova C."/>
        </authorList>
    </citation>
    <scope>NUCLEOTIDE SEQUENCE [LARGE SCALE GENOMIC DNA]</scope>
    <source>
        <strain evidence="2 3">R4DWN</strain>
    </source>
</reference>
<dbReference type="Proteomes" id="UP000318681">
    <property type="component" value="Unassembled WGS sequence"/>
</dbReference>
<name>A0A558QZL3_9SPHN</name>
<evidence type="ECO:0000313" key="3">
    <source>
        <dbReference type="Proteomes" id="UP000318681"/>
    </source>
</evidence>
<organism evidence="2 3">
    <name type="scientific">Alterirhizorhabdus solaris</name>
    <dbReference type="NCBI Taxonomy" id="2529389"/>
    <lineage>
        <taxon>Bacteria</taxon>
        <taxon>Pseudomonadati</taxon>
        <taxon>Pseudomonadota</taxon>
        <taxon>Alphaproteobacteria</taxon>
        <taxon>Sphingomonadales</taxon>
        <taxon>Rhizorhabdaceae</taxon>
        <taxon>Alterirhizorhabdus</taxon>
    </lineage>
</organism>
<keyword evidence="2" id="KW-0808">Transferase</keyword>
<dbReference type="GO" id="GO:0016301">
    <property type="term" value="F:kinase activity"/>
    <property type="evidence" value="ECO:0007669"/>
    <property type="project" value="UniProtKB-KW"/>
</dbReference>
<evidence type="ECO:0000256" key="1">
    <source>
        <dbReference type="SAM" id="MobiDB-lite"/>
    </source>
</evidence>
<keyword evidence="2" id="KW-0418">Kinase</keyword>
<feature type="compositionally biased region" description="Pro residues" evidence="1">
    <location>
        <begin position="145"/>
        <end position="155"/>
    </location>
</feature>
<evidence type="ECO:0000313" key="2">
    <source>
        <dbReference type="EMBL" id="TVV72603.1"/>
    </source>
</evidence>
<dbReference type="AlphaFoldDB" id="A0A558QZL3"/>
<gene>
    <name evidence="2" type="ORF">FOY91_14215</name>
</gene>
<proteinExistence type="predicted"/>
<sequence length="298" mass="30683">MRFDDRLATVLAQPRDDAAACAIVWRQVVDILAQTSVEAGAMPAPDVVAVMRGLHDGVPLPTRVAAAAALAGRRVHPVVVMLIAGDRSAKVASLIGRVRLDDMAWLALLPCLPVTARALLRERRDLSPLVRIGLACFGPSDFALPAPPPSPPSPGPGKAGPLAQMPPMPVGEGMTDAGAPEGPSAIEPSRPSAILVPADTDHAAPATSAVPRIGDTPCIPSPDETFRFETGPDGVIVWVDGAPRAALIGVTIAPVIDPAGPGPARPGADGQTADAFHHRASFRDARLVVAVRAAVSGW</sequence>
<protein>
    <submittedName>
        <fullName evidence="2">Sensor histidine kinase</fullName>
    </submittedName>
</protein>
<keyword evidence="3" id="KW-1185">Reference proteome</keyword>
<accession>A0A558QZL3</accession>
<comment type="caution">
    <text evidence="2">The sequence shown here is derived from an EMBL/GenBank/DDBJ whole genome shotgun (WGS) entry which is preliminary data.</text>
</comment>
<dbReference type="EMBL" id="VNIM01000061">
    <property type="protein sequence ID" value="TVV72603.1"/>
    <property type="molecule type" value="Genomic_DNA"/>
</dbReference>
<feature type="region of interest" description="Disordered" evidence="1">
    <location>
        <begin position="145"/>
        <end position="190"/>
    </location>
</feature>
<feature type="non-terminal residue" evidence="2">
    <location>
        <position position="298"/>
    </location>
</feature>